<evidence type="ECO:0000256" key="4">
    <source>
        <dbReference type="ARBA" id="ARBA00022692"/>
    </source>
</evidence>
<keyword evidence="3" id="KW-0808">Transferase</keyword>
<feature type="non-terminal residue" evidence="9">
    <location>
        <position position="341"/>
    </location>
</feature>
<keyword evidence="4 7" id="KW-0812">Transmembrane</keyword>
<dbReference type="PANTHER" id="PTHR31595">
    <property type="entry name" value="LONG-CHAIN-ALCOHOL O-FATTY-ACYLTRANSFERASE 3-RELATED"/>
    <property type="match status" value="1"/>
</dbReference>
<evidence type="ECO:0000256" key="1">
    <source>
        <dbReference type="ARBA" id="ARBA00004141"/>
    </source>
</evidence>
<keyword evidence="6 7" id="KW-0472">Membrane</keyword>
<dbReference type="GO" id="GO:0006629">
    <property type="term" value="P:lipid metabolic process"/>
    <property type="evidence" value="ECO:0007669"/>
    <property type="project" value="InterPro"/>
</dbReference>
<feature type="non-terminal residue" evidence="9">
    <location>
        <position position="1"/>
    </location>
</feature>
<accession>A0A0D7ABU5</accession>
<evidence type="ECO:0000256" key="7">
    <source>
        <dbReference type="SAM" id="Phobius"/>
    </source>
</evidence>
<evidence type="ECO:0000256" key="5">
    <source>
        <dbReference type="ARBA" id="ARBA00022989"/>
    </source>
</evidence>
<dbReference type="AlphaFoldDB" id="A0A0D7ABU5"/>
<dbReference type="Pfam" id="PF13813">
    <property type="entry name" value="MBOAT_2"/>
    <property type="match status" value="1"/>
</dbReference>
<feature type="transmembrane region" description="Helical" evidence="7">
    <location>
        <begin position="134"/>
        <end position="155"/>
    </location>
</feature>
<feature type="domain" description="Wax synthase" evidence="8">
    <location>
        <begin position="206"/>
        <end position="280"/>
    </location>
</feature>
<dbReference type="GO" id="GO:0008374">
    <property type="term" value="F:O-acyltransferase activity"/>
    <property type="evidence" value="ECO:0007669"/>
    <property type="project" value="InterPro"/>
</dbReference>
<reference evidence="9 10" key="1">
    <citation type="journal article" date="2015" name="Fungal Genet. Biol.">
        <title>Evolution of novel wood decay mechanisms in Agaricales revealed by the genome sequences of Fistulina hepatica and Cylindrobasidium torrendii.</title>
        <authorList>
            <person name="Floudas D."/>
            <person name="Held B.W."/>
            <person name="Riley R."/>
            <person name="Nagy L.G."/>
            <person name="Koehler G."/>
            <person name="Ransdell A.S."/>
            <person name="Younus H."/>
            <person name="Chow J."/>
            <person name="Chiniquy J."/>
            <person name="Lipzen A."/>
            <person name="Tritt A."/>
            <person name="Sun H."/>
            <person name="Haridas S."/>
            <person name="LaButti K."/>
            <person name="Ohm R.A."/>
            <person name="Kues U."/>
            <person name="Blanchette R.A."/>
            <person name="Grigoriev I.V."/>
            <person name="Minto R.E."/>
            <person name="Hibbett D.S."/>
        </authorList>
    </citation>
    <scope>NUCLEOTIDE SEQUENCE [LARGE SCALE GENOMIC DNA]</scope>
    <source>
        <strain evidence="9 10">ATCC 64428</strain>
    </source>
</reference>
<evidence type="ECO:0000313" key="9">
    <source>
        <dbReference type="EMBL" id="KIY48467.1"/>
    </source>
</evidence>
<evidence type="ECO:0000259" key="8">
    <source>
        <dbReference type="Pfam" id="PF13813"/>
    </source>
</evidence>
<gene>
    <name evidence="9" type="ORF">FISHEDRAFT_28725</name>
</gene>
<proteinExistence type="inferred from homology"/>
<dbReference type="PANTHER" id="PTHR31595:SF27">
    <property type="entry name" value="WAX SYNTHASE DOMAIN-CONTAINING PROTEIN-RELATED"/>
    <property type="match status" value="1"/>
</dbReference>
<name>A0A0D7ABU5_9AGAR</name>
<sequence>LALEYLSVVFALFVKPSRFRPLLFIPIAALSYYHLFCTVSDSVRSAYNHGILVAQTLFMASDYILLTDVQRVFSRKDQKGPTYNAPALVRFEWAFDLLTSYRGIGWLHEPRNIPRLDAKAASSRLSFVLLQLRWLAHFWMCYEFACVCIAWSPLFAPGSEIAHRSWLDSYFIVVVLLALQYSLVGFPYHLAAALLVACGLSSPDRWPPAMGSWSEAFTLRGFWGKTWHSMLRRTLTSHARFITFDLLRLPPKTRVSRYTALYASFLVSGIMHELMEYHLILSMADDGLTWKTYTYTCMPYYFWIATAMIVEDAAIELGKRVGIEGGRLWKVVGYLWFWTVW</sequence>
<dbReference type="InterPro" id="IPR032805">
    <property type="entry name" value="Wax_synthase_dom"/>
</dbReference>
<evidence type="ECO:0000256" key="2">
    <source>
        <dbReference type="ARBA" id="ARBA00007282"/>
    </source>
</evidence>
<organism evidence="9 10">
    <name type="scientific">Fistulina hepatica ATCC 64428</name>
    <dbReference type="NCBI Taxonomy" id="1128425"/>
    <lineage>
        <taxon>Eukaryota</taxon>
        <taxon>Fungi</taxon>
        <taxon>Dikarya</taxon>
        <taxon>Basidiomycota</taxon>
        <taxon>Agaricomycotina</taxon>
        <taxon>Agaricomycetes</taxon>
        <taxon>Agaricomycetidae</taxon>
        <taxon>Agaricales</taxon>
        <taxon>Fistulinaceae</taxon>
        <taxon>Fistulina</taxon>
    </lineage>
</organism>
<dbReference type="Proteomes" id="UP000054144">
    <property type="component" value="Unassembled WGS sequence"/>
</dbReference>
<comment type="subcellular location">
    <subcellularLocation>
        <location evidence="1">Membrane</location>
        <topology evidence="1">Multi-pass membrane protein</topology>
    </subcellularLocation>
</comment>
<dbReference type="GO" id="GO:0016020">
    <property type="term" value="C:membrane"/>
    <property type="evidence" value="ECO:0007669"/>
    <property type="project" value="UniProtKB-SubCell"/>
</dbReference>
<keyword evidence="10" id="KW-1185">Reference proteome</keyword>
<comment type="similarity">
    <text evidence="2">Belongs to the wax synthase family.</text>
</comment>
<evidence type="ECO:0000256" key="3">
    <source>
        <dbReference type="ARBA" id="ARBA00022679"/>
    </source>
</evidence>
<evidence type="ECO:0000313" key="10">
    <source>
        <dbReference type="Proteomes" id="UP000054144"/>
    </source>
</evidence>
<dbReference type="OrthoDB" id="1077582at2759"/>
<dbReference type="EMBL" id="KN881833">
    <property type="protein sequence ID" value="KIY48467.1"/>
    <property type="molecule type" value="Genomic_DNA"/>
</dbReference>
<keyword evidence="5 7" id="KW-1133">Transmembrane helix</keyword>
<feature type="transmembrane region" description="Helical" evidence="7">
    <location>
        <begin position="170"/>
        <end position="200"/>
    </location>
</feature>
<evidence type="ECO:0000256" key="6">
    <source>
        <dbReference type="ARBA" id="ARBA00023136"/>
    </source>
</evidence>
<protein>
    <recommendedName>
        <fullName evidence="8">Wax synthase domain-containing protein</fullName>
    </recommendedName>
</protein>
<dbReference type="InterPro" id="IPR044851">
    <property type="entry name" value="Wax_synthase"/>
</dbReference>